<evidence type="ECO:0000313" key="2">
    <source>
        <dbReference type="Proteomes" id="UP000837857"/>
    </source>
</evidence>
<proteinExistence type="predicted"/>
<dbReference type="EMBL" id="OW152816">
    <property type="protein sequence ID" value="CAH2066443.1"/>
    <property type="molecule type" value="Genomic_DNA"/>
</dbReference>
<dbReference type="Proteomes" id="UP000837857">
    <property type="component" value="Chromosome 4"/>
</dbReference>
<name>A0ABN8IV99_9NEOP</name>
<feature type="non-terminal residue" evidence="1">
    <location>
        <position position="86"/>
    </location>
</feature>
<keyword evidence="2" id="KW-1185">Reference proteome</keyword>
<reference evidence="1" key="1">
    <citation type="submission" date="2022-03" db="EMBL/GenBank/DDBJ databases">
        <authorList>
            <person name="Martin H S."/>
        </authorList>
    </citation>
    <scope>NUCLEOTIDE SEQUENCE</scope>
</reference>
<organism evidence="1 2">
    <name type="scientific">Iphiclides podalirius</name>
    <name type="common">scarce swallowtail</name>
    <dbReference type="NCBI Taxonomy" id="110791"/>
    <lineage>
        <taxon>Eukaryota</taxon>
        <taxon>Metazoa</taxon>
        <taxon>Ecdysozoa</taxon>
        <taxon>Arthropoda</taxon>
        <taxon>Hexapoda</taxon>
        <taxon>Insecta</taxon>
        <taxon>Pterygota</taxon>
        <taxon>Neoptera</taxon>
        <taxon>Endopterygota</taxon>
        <taxon>Lepidoptera</taxon>
        <taxon>Glossata</taxon>
        <taxon>Ditrysia</taxon>
        <taxon>Papilionoidea</taxon>
        <taxon>Papilionidae</taxon>
        <taxon>Papilioninae</taxon>
        <taxon>Iphiclides</taxon>
    </lineage>
</organism>
<sequence length="86" mass="8549">MAAAGVRLWAGGEGSEISGSAVSEQAGAVRGLNSANNKTHWLLSGRCAPEPSSSGCRVSKLAAAAHANAACYSRATAACECTVALQ</sequence>
<protein>
    <submittedName>
        <fullName evidence="1">Uncharacterized protein</fullName>
    </submittedName>
</protein>
<accession>A0ABN8IV99</accession>
<gene>
    <name evidence="1" type="ORF">IPOD504_LOCUS13433</name>
</gene>
<evidence type="ECO:0000313" key="1">
    <source>
        <dbReference type="EMBL" id="CAH2066443.1"/>
    </source>
</evidence>